<dbReference type="Pfam" id="PF24568">
    <property type="entry name" value="CC_PcsB"/>
    <property type="match status" value="1"/>
</dbReference>
<organism evidence="7 8">
    <name type="scientific">Lactococcus petauri</name>
    <dbReference type="NCBI Taxonomy" id="1940789"/>
    <lineage>
        <taxon>Bacteria</taxon>
        <taxon>Bacillati</taxon>
        <taxon>Bacillota</taxon>
        <taxon>Bacilli</taxon>
        <taxon>Lactobacillales</taxon>
        <taxon>Streptococcaceae</taxon>
        <taxon>Lactococcus</taxon>
    </lineage>
</organism>
<feature type="compositionally biased region" description="Polar residues" evidence="3">
    <location>
        <begin position="241"/>
        <end position="252"/>
    </location>
</feature>
<feature type="region of interest" description="Disordered" evidence="3">
    <location>
        <begin position="209"/>
        <end position="252"/>
    </location>
</feature>
<feature type="domain" description="Peptidoglycan hydrolase PcsB coiled-coil" evidence="6">
    <location>
        <begin position="82"/>
        <end position="153"/>
    </location>
</feature>
<keyword evidence="1 4" id="KW-0732">Signal</keyword>
<keyword evidence="2" id="KW-0175">Coiled coil</keyword>
<gene>
    <name evidence="7" type="ORF">BZZ03_08125</name>
</gene>
<evidence type="ECO:0000256" key="3">
    <source>
        <dbReference type="SAM" id="MobiDB-lite"/>
    </source>
</evidence>
<proteinExistence type="predicted"/>
<dbReference type="InterPro" id="IPR057309">
    <property type="entry name" value="PcsB_CC"/>
</dbReference>
<feature type="coiled-coil region" evidence="2">
    <location>
        <begin position="59"/>
        <end position="100"/>
    </location>
</feature>
<dbReference type="GO" id="GO:0009254">
    <property type="term" value="P:peptidoglycan turnover"/>
    <property type="evidence" value="ECO:0007669"/>
    <property type="project" value="InterPro"/>
</dbReference>
<reference evidence="7 8" key="1">
    <citation type="submission" date="2017-02" db="EMBL/GenBank/DDBJ databases">
        <authorList>
            <person name="Peterson S.W."/>
        </authorList>
    </citation>
    <scope>NUCLEOTIDE SEQUENCE [LARGE SCALE GENOMIC DNA]</scope>
    <source>
        <strain evidence="7">159469</strain>
    </source>
</reference>
<dbReference type="Gene3D" id="6.10.250.3150">
    <property type="match status" value="1"/>
</dbReference>
<feature type="domain" description="3D" evidence="5">
    <location>
        <begin position="283"/>
        <end position="342"/>
    </location>
</feature>
<comment type="caution">
    <text evidence="7">The sequence shown here is derived from an EMBL/GenBank/DDBJ whole genome shotgun (WGS) entry which is preliminary data.</text>
</comment>
<dbReference type="GO" id="GO:0004553">
    <property type="term" value="F:hydrolase activity, hydrolyzing O-glycosyl compounds"/>
    <property type="evidence" value="ECO:0007669"/>
    <property type="project" value="InterPro"/>
</dbReference>
<dbReference type="InterPro" id="IPR010611">
    <property type="entry name" value="3D_dom"/>
</dbReference>
<dbReference type="Pfam" id="PF06725">
    <property type="entry name" value="3D"/>
    <property type="match status" value="1"/>
</dbReference>
<protein>
    <submittedName>
        <fullName evidence="7">Uncharacterized protein</fullName>
    </submittedName>
</protein>
<evidence type="ECO:0000256" key="4">
    <source>
        <dbReference type="SAM" id="SignalP"/>
    </source>
</evidence>
<dbReference type="SUPFAM" id="SSF50685">
    <property type="entry name" value="Barwin-like endoglucanases"/>
    <property type="match status" value="1"/>
</dbReference>
<dbReference type="EMBL" id="MUIZ01000005">
    <property type="protein sequence ID" value="OUK04025.1"/>
    <property type="molecule type" value="Genomic_DNA"/>
</dbReference>
<evidence type="ECO:0000259" key="6">
    <source>
        <dbReference type="Pfam" id="PF24568"/>
    </source>
</evidence>
<dbReference type="PANTHER" id="PTHR39160">
    <property type="entry name" value="CELL WALL-BINDING PROTEIN YOCH"/>
    <property type="match status" value="1"/>
</dbReference>
<dbReference type="CDD" id="cd22786">
    <property type="entry name" value="DPBB_YuiC-like"/>
    <property type="match status" value="1"/>
</dbReference>
<dbReference type="Proteomes" id="UP000194606">
    <property type="component" value="Unassembled WGS sequence"/>
</dbReference>
<evidence type="ECO:0000313" key="7">
    <source>
        <dbReference type="EMBL" id="OUK04025.1"/>
    </source>
</evidence>
<feature type="signal peptide" evidence="4">
    <location>
        <begin position="1"/>
        <end position="29"/>
    </location>
</feature>
<feature type="compositionally biased region" description="Basic and acidic residues" evidence="3">
    <location>
        <begin position="209"/>
        <end position="231"/>
    </location>
</feature>
<evidence type="ECO:0000313" key="8">
    <source>
        <dbReference type="Proteomes" id="UP000194606"/>
    </source>
</evidence>
<feature type="chain" id="PRO_5012219790" evidence="4">
    <location>
        <begin position="30"/>
        <end position="343"/>
    </location>
</feature>
<sequence length="343" mass="37027">MKKNNWKKGATLLGLSVGMLTMGLQVAKADESTINKDIENFQQQLNSELSQTNAIYAKATDSQNKLKTTQEKIASLNQEIERTEGKYNSLKETVAKQMRAMQAHGGASASVLNVVLNANDFHEAIQAWTNLSVILRAEDAQAKDLVDTQKNLETMQSSLMQTKDELKTAQADYQEQAENLEESIHTLKNKMADNQNILEEMKAKAEMAKDTTVDENADQPKIEPLASKKNEAPQVSEPKDTTITAPSSDGGTSLTVSATAYSSDNGLGFITATGINLHQNPMCIAVDPSVIPLGKMVEVPGYGIAIAGDTGGAIKGNIIDVHLPTTAQAQAWGRKTIQINVLA</sequence>
<evidence type="ECO:0000259" key="5">
    <source>
        <dbReference type="Pfam" id="PF06725"/>
    </source>
</evidence>
<dbReference type="InterPro" id="IPR036908">
    <property type="entry name" value="RlpA-like_sf"/>
</dbReference>
<dbReference type="InterPro" id="IPR051933">
    <property type="entry name" value="Resuscitation_pf_RpfB"/>
</dbReference>
<accession>A0A252CBX8</accession>
<dbReference type="AlphaFoldDB" id="A0A252CBX8"/>
<dbReference type="GO" id="GO:0019867">
    <property type="term" value="C:outer membrane"/>
    <property type="evidence" value="ECO:0007669"/>
    <property type="project" value="InterPro"/>
</dbReference>
<dbReference type="RefSeq" id="WP_086582975.1">
    <property type="nucleotide sequence ID" value="NZ_MUIZ01000005.1"/>
</dbReference>
<dbReference type="PANTHER" id="PTHR39160:SF6">
    <property type="entry name" value="CELL WALL-BINDING PROTEIN YOCH"/>
    <property type="match status" value="1"/>
</dbReference>
<evidence type="ECO:0000256" key="2">
    <source>
        <dbReference type="SAM" id="Coils"/>
    </source>
</evidence>
<evidence type="ECO:0000256" key="1">
    <source>
        <dbReference type="ARBA" id="ARBA00022729"/>
    </source>
</evidence>
<name>A0A252CBX8_9LACT</name>